<keyword evidence="5" id="KW-0444">Lipid biosynthesis</keyword>
<dbReference type="OrthoDB" id="10066516at2759"/>
<feature type="domain" description="Beta-ketoacyl-[acyl-carrier-protein] synthase III C-terminal" evidence="13">
    <location>
        <begin position="230"/>
        <end position="318"/>
    </location>
</feature>
<evidence type="ECO:0000256" key="11">
    <source>
        <dbReference type="ARBA" id="ARBA00052419"/>
    </source>
</evidence>
<reference evidence="15" key="1">
    <citation type="submission" date="2022-07" db="EMBL/GenBank/DDBJ databases">
        <authorList>
            <person name="Trinca V."/>
            <person name="Uliana J.V.C."/>
            <person name="Torres T.T."/>
            <person name="Ward R.J."/>
            <person name="Monesi N."/>
        </authorList>
    </citation>
    <scope>NUCLEOTIDE SEQUENCE</scope>
    <source>
        <strain evidence="15">HSMRA1968</strain>
        <tissue evidence="15">Whole embryos</tissue>
    </source>
</reference>
<comment type="caution">
    <text evidence="15">The sequence shown here is derived from an EMBL/GenBank/DDBJ whole genome shotgun (WGS) entry which is preliminary data.</text>
</comment>
<keyword evidence="4" id="KW-0963">Cytoplasm</keyword>
<dbReference type="SUPFAM" id="SSF53901">
    <property type="entry name" value="Thiolase-like"/>
    <property type="match status" value="1"/>
</dbReference>
<dbReference type="GO" id="GO:0033818">
    <property type="term" value="F:beta-ketoacyl-acyl-carrier-protein synthase III activity"/>
    <property type="evidence" value="ECO:0007669"/>
    <property type="project" value="UniProtKB-EC"/>
</dbReference>
<evidence type="ECO:0000256" key="4">
    <source>
        <dbReference type="ARBA" id="ARBA00022490"/>
    </source>
</evidence>
<dbReference type="EC" id="2.3.1.180" evidence="3"/>
<evidence type="ECO:0000259" key="14">
    <source>
        <dbReference type="Pfam" id="PF08545"/>
    </source>
</evidence>
<keyword evidence="8" id="KW-0443">Lipid metabolism</keyword>
<dbReference type="Pfam" id="PF08541">
    <property type="entry name" value="ACP_syn_III_C"/>
    <property type="match status" value="1"/>
</dbReference>
<dbReference type="Pfam" id="PF08545">
    <property type="entry name" value="ACP_syn_III"/>
    <property type="match status" value="1"/>
</dbReference>
<keyword evidence="16" id="KW-1185">Reference proteome</keyword>
<accession>A0A9Q0S4M5</accession>
<dbReference type="PANTHER" id="PTHR34069:SF2">
    <property type="entry name" value="BETA-KETOACYL-[ACYL-CARRIER-PROTEIN] SYNTHASE III"/>
    <property type="match status" value="1"/>
</dbReference>
<organism evidence="15 16">
    <name type="scientific">Pseudolycoriella hygida</name>
    <dbReference type="NCBI Taxonomy" id="35572"/>
    <lineage>
        <taxon>Eukaryota</taxon>
        <taxon>Metazoa</taxon>
        <taxon>Ecdysozoa</taxon>
        <taxon>Arthropoda</taxon>
        <taxon>Hexapoda</taxon>
        <taxon>Insecta</taxon>
        <taxon>Pterygota</taxon>
        <taxon>Neoptera</taxon>
        <taxon>Endopterygota</taxon>
        <taxon>Diptera</taxon>
        <taxon>Nematocera</taxon>
        <taxon>Sciaroidea</taxon>
        <taxon>Sciaridae</taxon>
        <taxon>Pseudolycoriella</taxon>
    </lineage>
</organism>
<evidence type="ECO:0000256" key="12">
    <source>
        <dbReference type="ARBA" id="ARBA00057449"/>
    </source>
</evidence>
<evidence type="ECO:0000256" key="2">
    <source>
        <dbReference type="ARBA" id="ARBA00008642"/>
    </source>
</evidence>
<dbReference type="GO" id="GO:0006633">
    <property type="term" value="P:fatty acid biosynthetic process"/>
    <property type="evidence" value="ECO:0007669"/>
    <property type="project" value="UniProtKB-KW"/>
</dbReference>
<keyword evidence="7" id="KW-0276">Fatty acid metabolism</keyword>
<name>A0A9Q0S4M5_9DIPT</name>
<dbReference type="GO" id="GO:0044550">
    <property type="term" value="P:secondary metabolite biosynthetic process"/>
    <property type="evidence" value="ECO:0007669"/>
    <property type="project" value="TreeGrafter"/>
</dbReference>
<proteinExistence type="inferred from homology"/>
<dbReference type="InterPro" id="IPR013751">
    <property type="entry name" value="ACP_syn_III_N"/>
</dbReference>
<comment type="catalytic activity">
    <reaction evidence="11">
        <text>malonyl-[ACP] + acetyl-CoA + H(+) = 3-oxobutanoyl-[ACP] + CO2 + CoA</text>
        <dbReference type="Rhea" id="RHEA:12080"/>
        <dbReference type="Rhea" id="RHEA-COMP:9623"/>
        <dbReference type="Rhea" id="RHEA-COMP:9625"/>
        <dbReference type="ChEBI" id="CHEBI:15378"/>
        <dbReference type="ChEBI" id="CHEBI:16526"/>
        <dbReference type="ChEBI" id="CHEBI:57287"/>
        <dbReference type="ChEBI" id="CHEBI:57288"/>
        <dbReference type="ChEBI" id="CHEBI:78449"/>
        <dbReference type="ChEBI" id="CHEBI:78450"/>
        <dbReference type="EC" id="2.3.1.180"/>
    </reaction>
</comment>
<dbReference type="InterPro" id="IPR004655">
    <property type="entry name" value="FabH"/>
</dbReference>
<dbReference type="NCBIfam" id="NF006829">
    <property type="entry name" value="PRK09352.1"/>
    <property type="match status" value="1"/>
</dbReference>
<comment type="function">
    <text evidence="12">Catalyzes the condensation reaction of fatty acid synthesis by the addition to an acyl acceptor of two carbons from malonyl-ACP. KAS III catalyzes the first condensation reaction which initiates fatty acid synthesis and may therefore play a role in governing the total rate of fatty acid production. Possesses both acetoacetyl-ACP synthase and acetyl transacylase activities.</text>
</comment>
<evidence type="ECO:0000256" key="10">
    <source>
        <dbReference type="ARBA" id="ARBA00023315"/>
    </source>
</evidence>
<comment type="pathway">
    <text evidence="1">Lipid metabolism; fatty acid biosynthesis.</text>
</comment>
<gene>
    <name evidence="15" type="primary">fabH_2</name>
    <name evidence="15" type="ORF">Bhyg_00054</name>
</gene>
<dbReference type="Proteomes" id="UP001151699">
    <property type="component" value="Chromosome A"/>
</dbReference>
<evidence type="ECO:0000256" key="6">
    <source>
        <dbReference type="ARBA" id="ARBA00022679"/>
    </source>
</evidence>
<evidence type="ECO:0000256" key="3">
    <source>
        <dbReference type="ARBA" id="ARBA00012333"/>
    </source>
</evidence>
<dbReference type="FunFam" id="3.40.47.10:FF:000004">
    <property type="entry name" value="3-oxoacyl-[acyl-carrier-protein] synthase 3"/>
    <property type="match status" value="1"/>
</dbReference>
<dbReference type="InterPro" id="IPR013747">
    <property type="entry name" value="ACP_syn_III_C"/>
</dbReference>
<evidence type="ECO:0000256" key="7">
    <source>
        <dbReference type="ARBA" id="ARBA00022832"/>
    </source>
</evidence>
<keyword evidence="10" id="KW-0012">Acyltransferase</keyword>
<dbReference type="InterPro" id="IPR016039">
    <property type="entry name" value="Thiolase-like"/>
</dbReference>
<keyword evidence="6" id="KW-0808">Transferase</keyword>
<evidence type="ECO:0000313" key="15">
    <source>
        <dbReference type="EMBL" id="KAJ6644859.1"/>
    </source>
</evidence>
<dbReference type="GO" id="GO:0004315">
    <property type="term" value="F:3-oxoacyl-[acyl-carrier-protein] synthase activity"/>
    <property type="evidence" value="ECO:0007669"/>
    <property type="project" value="InterPro"/>
</dbReference>
<evidence type="ECO:0000313" key="16">
    <source>
        <dbReference type="Proteomes" id="UP001151699"/>
    </source>
</evidence>
<evidence type="ECO:0000256" key="5">
    <source>
        <dbReference type="ARBA" id="ARBA00022516"/>
    </source>
</evidence>
<evidence type="ECO:0000256" key="1">
    <source>
        <dbReference type="ARBA" id="ARBA00005194"/>
    </source>
</evidence>
<evidence type="ECO:0000256" key="8">
    <source>
        <dbReference type="ARBA" id="ARBA00023098"/>
    </source>
</evidence>
<dbReference type="NCBIfam" id="TIGR00747">
    <property type="entry name" value="fabH"/>
    <property type="match status" value="1"/>
</dbReference>
<dbReference type="HAMAP" id="MF_01815">
    <property type="entry name" value="FabH"/>
    <property type="match status" value="1"/>
</dbReference>
<protein>
    <recommendedName>
        <fullName evidence="3">beta-ketoacyl-[acyl-carrier-protein] synthase III</fullName>
        <ecNumber evidence="3">2.3.1.180</ecNumber>
    </recommendedName>
</protein>
<dbReference type="PANTHER" id="PTHR34069">
    <property type="entry name" value="3-OXOACYL-[ACYL-CARRIER-PROTEIN] SYNTHASE 3"/>
    <property type="match status" value="1"/>
</dbReference>
<comment type="similarity">
    <text evidence="2">Belongs to the thiolase-like superfamily. FabH family.</text>
</comment>
<feature type="domain" description="Beta-ketoacyl-[acyl-carrier-protein] synthase III N-terminal" evidence="14">
    <location>
        <begin position="106"/>
        <end position="185"/>
    </location>
</feature>
<keyword evidence="9" id="KW-0275">Fatty acid biosynthesis</keyword>
<dbReference type="CDD" id="cd00830">
    <property type="entry name" value="KAS_III"/>
    <property type="match status" value="1"/>
</dbReference>
<evidence type="ECO:0000259" key="13">
    <source>
        <dbReference type="Pfam" id="PF08541"/>
    </source>
</evidence>
<dbReference type="AlphaFoldDB" id="A0A9Q0S4M5"/>
<evidence type="ECO:0000256" key="9">
    <source>
        <dbReference type="ARBA" id="ARBA00023160"/>
    </source>
</evidence>
<dbReference type="Gene3D" id="3.40.47.10">
    <property type="match status" value="1"/>
</dbReference>
<dbReference type="EMBL" id="WJQU01000001">
    <property type="protein sequence ID" value="KAJ6644859.1"/>
    <property type="molecule type" value="Genomic_DNA"/>
</dbReference>
<sequence>MTCKIIGCGAYLPENIVSNTELSLSIDTSDEWIRSRTGIVKRHIAADNEYASHLALKASQRAIQDAGVDYSSIDLIIACTSTPDNSFPSVAAKLQGYLQLRSIPSFDLQAVCSGFVYGLHVADSLIASKKYKTILLVGAEKMSSLLDWGDRSTCILFGDGAGAVVLQYNNEDNSGVVDSNIYSEGRYYDLLYTDGGVSMNGKSGKIRMKGREVFKYAIEKMTKSAEEIMTNNNLSPNDISYFIPHQANIRIVDAIVDRLKFKPNKVIKTVVEHANCSAASIPLALTSLKSRGTLKKGDILLFTAMGAGITWGSVLLRW</sequence>